<reference evidence="2" key="1">
    <citation type="submission" date="2021-06" db="EMBL/GenBank/DDBJ databases">
        <authorList>
            <person name="Kallberg Y."/>
            <person name="Tangrot J."/>
            <person name="Rosling A."/>
        </authorList>
    </citation>
    <scope>NUCLEOTIDE SEQUENCE</scope>
    <source>
        <strain evidence="2">MA453B</strain>
    </source>
</reference>
<proteinExistence type="predicted"/>
<keyword evidence="3" id="KW-1185">Reference proteome</keyword>
<sequence length="439" mass="51151">EISELLNKQITSLHNRLNDEGIINKITELRIWQGHQIAGLTESFDGREEYIALEKLWKYNQAMLTLVKEAKKQLVTKPTQGSWGTRDIALGYAGEADDYSIENQMITNFDTREIKQDLQTSSTNKLAVIPPKINNKENKPDIRRVISKSKERFHTEKWLISKEEKGFRKQNNSWVLDMTQSSLEGIRKNNIDLERTSRRETDKGSYSLEHASLADIVYIDRLERDYIKKQEFSEYCDGLLLNQLDRNIETDQKALTFYTDSSLSKEMSNGRALSPNLRIQEVVASSRLRYSIYWQNSLIEIPTRNFIKELEDTRSAAEWRMLSTQTHWHKIEQAAIEIVQALISEPERRGKLQTSELQKYLFGETYKEQKERREGYTRGLFKNTVIEELIDQGLTKREADLALDAAIHKNSYQKSRKPPNSKEATLQKVKDRKKLQIEG</sequence>
<dbReference type="EMBL" id="CAJVPY010004115">
    <property type="protein sequence ID" value="CAG8610525.1"/>
    <property type="molecule type" value="Genomic_DNA"/>
</dbReference>
<evidence type="ECO:0000313" key="3">
    <source>
        <dbReference type="Proteomes" id="UP000789405"/>
    </source>
</evidence>
<comment type="caution">
    <text evidence="2">The sequence shown here is derived from an EMBL/GenBank/DDBJ whole genome shotgun (WGS) entry which is preliminary data.</text>
</comment>
<feature type="non-terminal residue" evidence="2">
    <location>
        <position position="1"/>
    </location>
</feature>
<feature type="region of interest" description="Disordered" evidence="1">
    <location>
        <begin position="410"/>
        <end position="439"/>
    </location>
</feature>
<accession>A0A9N9CTH9</accession>
<name>A0A9N9CTH9_9GLOM</name>
<evidence type="ECO:0000256" key="1">
    <source>
        <dbReference type="SAM" id="MobiDB-lite"/>
    </source>
</evidence>
<dbReference type="Proteomes" id="UP000789405">
    <property type="component" value="Unassembled WGS sequence"/>
</dbReference>
<organism evidence="2 3">
    <name type="scientific">Dentiscutata erythropus</name>
    <dbReference type="NCBI Taxonomy" id="1348616"/>
    <lineage>
        <taxon>Eukaryota</taxon>
        <taxon>Fungi</taxon>
        <taxon>Fungi incertae sedis</taxon>
        <taxon>Mucoromycota</taxon>
        <taxon>Glomeromycotina</taxon>
        <taxon>Glomeromycetes</taxon>
        <taxon>Diversisporales</taxon>
        <taxon>Gigasporaceae</taxon>
        <taxon>Dentiscutata</taxon>
    </lineage>
</organism>
<gene>
    <name evidence="2" type="ORF">DERYTH_LOCUS8112</name>
</gene>
<dbReference type="OrthoDB" id="2471064at2759"/>
<protein>
    <submittedName>
        <fullName evidence="2">16921_t:CDS:1</fullName>
    </submittedName>
</protein>
<evidence type="ECO:0000313" key="2">
    <source>
        <dbReference type="EMBL" id="CAG8610525.1"/>
    </source>
</evidence>
<dbReference type="AlphaFoldDB" id="A0A9N9CTH9"/>